<dbReference type="PANTHER" id="PTHR43309:SF5">
    <property type="entry name" value="5-OXOPROLINASE SUBUNIT C"/>
    <property type="match status" value="1"/>
</dbReference>
<keyword evidence="1" id="KW-0547">Nucleotide-binding</keyword>
<evidence type="ECO:0000256" key="1">
    <source>
        <dbReference type="ARBA" id="ARBA00022741"/>
    </source>
</evidence>
<gene>
    <name evidence="5" type="ORF">QYS48_33760</name>
</gene>
<evidence type="ECO:0000259" key="4">
    <source>
        <dbReference type="SMART" id="SM00797"/>
    </source>
</evidence>
<dbReference type="GO" id="GO:0016787">
    <property type="term" value="F:hydrolase activity"/>
    <property type="evidence" value="ECO:0007669"/>
    <property type="project" value="UniProtKB-KW"/>
</dbReference>
<dbReference type="Pfam" id="PF02626">
    <property type="entry name" value="CT_A_B"/>
    <property type="match status" value="1"/>
</dbReference>
<evidence type="ECO:0000313" key="6">
    <source>
        <dbReference type="Proteomes" id="UP001244443"/>
    </source>
</evidence>
<keyword evidence="6" id="KW-1185">Reference proteome</keyword>
<dbReference type="Gene3D" id="2.40.100.10">
    <property type="entry name" value="Cyclophilin-like"/>
    <property type="match status" value="1"/>
</dbReference>
<dbReference type="InterPro" id="IPR029000">
    <property type="entry name" value="Cyclophilin-like_dom_sf"/>
</dbReference>
<reference evidence="5" key="1">
    <citation type="submission" date="2023-08" db="EMBL/GenBank/DDBJ databases">
        <title>Comparative genomics and taxonomic characterization of three novel marine species of genus Marivirga.</title>
        <authorList>
            <person name="Muhammad N."/>
            <person name="Kim S.-G."/>
        </authorList>
    </citation>
    <scope>NUCLEOTIDE SEQUENCE [LARGE SCALE GENOMIC DNA]</scope>
    <source>
        <strain evidence="5">ABR2-2</strain>
    </source>
</reference>
<dbReference type="AlphaFoldDB" id="A0AA51RD89"/>
<protein>
    <submittedName>
        <fullName evidence="5">Biotin-dependent carboxyltransferase family protein</fullName>
    </submittedName>
</protein>
<dbReference type="EMBL" id="CP129970">
    <property type="protein sequence ID" value="WMN06800.1"/>
    <property type="molecule type" value="Genomic_DNA"/>
</dbReference>
<dbReference type="InterPro" id="IPR052708">
    <property type="entry name" value="PxpC"/>
</dbReference>
<evidence type="ECO:0000256" key="3">
    <source>
        <dbReference type="ARBA" id="ARBA00022840"/>
    </source>
</evidence>
<dbReference type="PANTHER" id="PTHR43309">
    <property type="entry name" value="5-OXOPROLINASE SUBUNIT C"/>
    <property type="match status" value="1"/>
</dbReference>
<feature type="domain" description="Carboxyltransferase" evidence="4">
    <location>
        <begin position="28"/>
        <end position="291"/>
    </location>
</feature>
<dbReference type="SMART" id="SM00797">
    <property type="entry name" value="AHS2"/>
    <property type="match status" value="1"/>
</dbReference>
<evidence type="ECO:0000256" key="2">
    <source>
        <dbReference type="ARBA" id="ARBA00022801"/>
    </source>
</evidence>
<keyword evidence="2" id="KW-0378">Hydrolase</keyword>
<dbReference type="Proteomes" id="UP001244443">
    <property type="component" value="Chromosome"/>
</dbReference>
<keyword evidence="3" id="KW-0067">ATP-binding</keyword>
<proteinExistence type="predicted"/>
<dbReference type="NCBIfam" id="TIGR00724">
    <property type="entry name" value="urea_amlyse_rel"/>
    <property type="match status" value="1"/>
</dbReference>
<sequence>MDPKLTLTFLKPGLQTTIQDKGRLGYQYLGIPIGGALDQKSAKMANFLVSNDENEPVFEITLTGPEILFDSDALIAITGANFEVYSDGVLIDNNKAHYLTSGSIISFGKLKAGSRAYLAVAGKWNVQKWKNSASPLLQSPEATADSFIKKGSKISIDSHYLNKTESWDKNKTLPVLSNKIRVKVKAGPDFEKISRMTIAEFFSQGHTISNDSNRMGYRLESKLTKAEKRDELISSGIIPGTIQLTQSGQAIILLNDAQITGGYPRIANIEEDDLDSMAQLKPGDEIWFSLV</sequence>
<dbReference type="GO" id="GO:0005524">
    <property type="term" value="F:ATP binding"/>
    <property type="evidence" value="ECO:0007669"/>
    <property type="project" value="UniProtKB-KW"/>
</dbReference>
<dbReference type="InterPro" id="IPR003778">
    <property type="entry name" value="CT_A_B"/>
</dbReference>
<name>A0AA51RD89_9BACT</name>
<accession>A0AA51RD89</accession>
<organism evidence="5 6">
    <name type="scientific">Marivirga arenosa</name>
    <dbReference type="NCBI Taxonomy" id="3059076"/>
    <lineage>
        <taxon>Bacteria</taxon>
        <taxon>Pseudomonadati</taxon>
        <taxon>Bacteroidota</taxon>
        <taxon>Cytophagia</taxon>
        <taxon>Cytophagales</taxon>
        <taxon>Marivirgaceae</taxon>
        <taxon>Marivirga</taxon>
    </lineage>
</organism>
<evidence type="ECO:0000313" key="5">
    <source>
        <dbReference type="EMBL" id="WMN06800.1"/>
    </source>
</evidence>
<dbReference type="RefSeq" id="WP_308356759.1">
    <property type="nucleotide sequence ID" value="NZ_CP129970.2"/>
</dbReference>